<evidence type="ECO:0000259" key="2">
    <source>
        <dbReference type="Pfam" id="PF00107"/>
    </source>
</evidence>
<feature type="non-terminal residue" evidence="4">
    <location>
        <position position="1"/>
    </location>
</feature>
<dbReference type="Gene3D" id="3.40.50.720">
    <property type="entry name" value="NAD(P)-binding Rossmann-like Domain"/>
    <property type="match status" value="1"/>
</dbReference>
<gene>
    <name evidence="4" type="ORF">METZ01_LOCUS384199</name>
</gene>
<dbReference type="InterPro" id="IPR013154">
    <property type="entry name" value="ADH-like_N"/>
</dbReference>
<dbReference type="EMBL" id="UINC01142793">
    <property type="protein sequence ID" value="SVD31345.1"/>
    <property type="molecule type" value="Genomic_DNA"/>
</dbReference>
<dbReference type="InterPro" id="IPR013149">
    <property type="entry name" value="ADH-like_C"/>
</dbReference>
<dbReference type="InterPro" id="IPR050129">
    <property type="entry name" value="Zn_alcohol_dh"/>
</dbReference>
<dbReference type="AlphaFoldDB" id="A0A382UBW7"/>
<name>A0A382UBW7_9ZZZZ</name>
<reference evidence="4" key="1">
    <citation type="submission" date="2018-05" db="EMBL/GenBank/DDBJ databases">
        <authorList>
            <person name="Lanie J.A."/>
            <person name="Ng W.-L."/>
            <person name="Kazmierczak K.M."/>
            <person name="Andrzejewski T.M."/>
            <person name="Davidsen T.M."/>
            <person name="Wayne K.J."/>
            <person name="Tettelin H."/>
            <person name="Glass J.I."/>
            <person name="Rusch D."/>
            <person name="Podicherti R."/>
            <person name="Tsui H.-C.T."/>
            <person name="Winkler M.E."/>
        </authorList>
    </citation>
    <scope>NUCLEOTIDE SEQUENCE</scope>
</reference>
<dbReference type="SUPFAM" id="SSF51735">
    <property type="entry name" value="NAD(P)-binding Rossmann-fold domains"/>
    <property type="match status" value="1"/>
</dbReference>
<accession>A0A382UBW7</accession>
<evidence type="ECO:0008006" key="5">
    <source>
        <dbReference type="Google" id="ProtNLM"/>
    </source>
</evidence>
<dbReference type="SUPFAM" id="SSF50129">
    <property type="entry name" value="GroES-like"/>
    <property type="match status" value="1"/>
</dbReference>
<dbReference type="InterPro" id="IPR036291">
    <property type="entry name" value="NAD(P)-bd_dom_sf"/>
</dbReference>
<dbReference type="PANTHER" id="PTHR43401:SF2">
    <property type="entry name" value="L-THREONINE 3-DEHYDROGENASE"/>
    <property type="match status" value="1"/>
</dbReference>
<feature type="domain" description="Alcohol dehydrogenase-like N-terminal" evidence="3">
    <location>
        <begin position="2"/>
        <end position="67"/>
    </location>
</feature>
<organism evidence="4">
    <name type="scientific">marine metagenome</name>
    <dbReference type="NCBI Taxonomy" id="408172"/>
    <lineage>
        <taxon>unclassified sequences</taxon>
        <taxon>metagenomes</taxon>
        <taxon>ecological metagenomes</taxon>
    </lineage>
</organism>
<dbReference type="Gene3D" id="3.90.180.10">
    <property type="entry name" value="Medium-chain alcohol dehydrogenases, catalytic domain"/>
    <property type="match status" value="1"/>
</dbReference>
<dbReference type="Pfam" id="PF00107">
    <property type="entry name" value="ADH_zinc_N"/>
    <property type="match status" value="1"/>
</dbReference>
<dbReference type="PANTHER" id="PTHR43401">
    <property type="entry name" value="L-THREONINE 3-DEHYDROGENASE"/>
    <property type="match status" value="1"/>
</dbReference>
<evidence type="ECO:0000313" key="4">
    <source>
        <dbReference type="EMBL" id="SVD31345.1"/>
    </source>
</evidence>
<proteinExistence type="predicted"/>
<dbReference type="InterPro" id="IPR011032">
    <property type="entry name" value="GroES-like_sf"/>
</dbReference>
<protein>
    <recommendedName>
        <fullName evidence="5">Enoyl reductase (ER) domain-containing protein</fullName>
    </recommendedName>
</protein>
<evidence type="ECO:0000256" key="1">
    <source>
        <dbReference type="ARBA" id="ARBA00023002"/>
    </source>
</evidence>
<dbReference type="GO" id="GO:0016491">
    <property type="term" value="F:oxidoreductase activity"/>
    <property type="evidence" value="ECO:0007669"/>
    <property type="project" value="UniProtKB-KW"/>
</dbReference>
<evidence type="ECO:0000259" key="3">
    <source>
        <dbReference type="Pfam" id="PF08240"/>
    </source>
</evidence>
<sequence length="286" mass="31682">KLKEGDRVAFPYFFPCRRCYNCMRSEFNHCPNRFRFRGSIEELPYCNGGFAEYYYLFPGHFVFKVPDELPNEVTTSVNCAVSQVIYGLEQGGAKMGDSIVIQGAGGLGINAAAAAAEIGASAIIVIDGIESRLELARKCGATHTININEIPDKNDRIEHVKKITHGRGADVGLEVVGYPEVVNEGISMLRNGGSYVEIGNIWDNSNVTIDMSKIVWGMNRLIGIAHYNPYIIPVALDFLVRTQKRFPLTKIISHRFSLDEISEAFAKSEWSGKNSSTKLTRAILVP</sequence>
<keyword evidence="1" id="KW-0560">Oxidoreductase</keyword>
<dbReference type="Pfam" id="PF08240">
    <property type="entry name" value="ADH_N"/>
    <property type="match status" value="1"/>
</dbReference>
<feature type="domain" description="Alcohol dehydrogenase-like C-terminal" evidence="2">
    <location>
        <begin position="106"/>
        <end position="240"/>
    </location>
</feature>